<dbReference type="InterPro" id="IPR050339">
    <property type="entry name" value="CC_SR_Kinase"/>
</dbReference>
<dbReference type="GO" id="GO:0110031">
    <property type="term" value="P:negative regulation of G2/MI transition of meiotic cell cycle"/>
    <property type="evidence" value="ECO:0007669"/>
    <property type="project" value="TreeGrafter"/>
</dbReference>
<proteinExistence type="inferred from homology"/>
<dbReference type="AlphaFoldDB" id="A0A317SU31"/>
<dbReference type="SUPFAM" id="SSF56112">
    <property type="entry name" value="Protein kinase-like (PK-like)"/>
    <property type="match status" value="1"/>
</dbReference>
<feature type="compositionally biased region" description="Low complexity" evidence="6">
    <location>
        <begin position="606"/>
        <end position="615"/>
    </location>
</feature>
<feature type="region of interest" description="Disordered" evidence="6">
    <location>
        <begin position="1"/>
        <end position="207"/>
    </location>
</feature>
<feature type="compositionally biased region" description="Basic residues" evidence="6">
    <location>
        <begin position="190"/>
        <end position="202"/>
    </location>
</feature>
<feature type="compositionally biased region" description="Polar residues" evidence="6">
    <location>
        <begin position="124"/>
        <end position="133"/>
    </location>
</feature>
<feature type="compositionally biased region" description="Polar residues" evidence="6">
    <location>
        <begin position="166"/>
        <end position="189"/>
    </location>
</feature>
<feature type="domain" description="Protein kinase" evidence="7">
    <location>
        <begin position="561"/>
        <end position="925"/>
    </location>
</feature>
<feature type="compositionally biased region" description="Low complexity" evidence="6">
    <location>
        <begin position="89"/>
        <end position="103"/>
    </location>
</feature>
<evidence type="ECO:0000256" key="1">
    <source>
        <dbReference type="ARBA" id="ARBA00022679"/>
    </source>
</evidence>
<evidence type="ECO:0000256" key="4">
    <source>
        <dbReference type="ARBA" id="ARBA00022840"/>
    </source>
</evidence>
<dbReference type="PROSITE" id="PS50011">
    <property type="entry name" value="PROTEIN_KINASE_DOM"/>
    <property type="match status" value="1"/>
</dbReference>
<protein>
    <submittedName>
        <fullName evidence="8">Kinase-like protein</fullName>
    </submittedName>
</protein>
<dbReference type="EMBL" id="PYWC01000026">
    <property type="protein sequence ID" value="PWW77127.1"/>
    <property type="molecule type" value="Genomic_DNA"/>
</dbReference>
<sequence>MVASYSPHRHHGETATLFSAPHTTSPSRHHMLRSPTSCSSPFAIPIPSSVKTRSSTRRLTPLKSRGSSTTPVSPVKFPLSLTTTSHMNSSGMTLRSGSSSPRASPREKIALQRQARAGLGMENGAQSPPSTGSPLKRSDGIMNLDQASRGSPVAKRRSQIGLYSSGHKQQQHTFGSPSFGQSPTPVHHNTTPKRHSSMKKSAGHGFSIEKPSFVRSRPLARQHDFVTPSDPASKIRRVTSVDNFHSLRRGSLSNGSSLPSASIHPHHGANTALQSTSHHPHPLSQNTFSSQSPGPESGKDGSEGSSEWRTPQNFRFARPNPAAFHSTGFVPKRGRLMRSDKDHGPQPDTPCKRPNNAFGPSAFQSGMGGGRISMTDFANTSTPFGNSGGGGGVKLGFGTLDRKASTLSTDDELDLGQSQSSADYDLPPTPTKKVYSNIGGMFNSAKRARTEQSCELTIFFDARSLLLLICVDLADDLRVRYSERFEPQTPKDNIQPPDPSSLSISGRANHTHRMSLPATPARDFFSTHFDFTNTTKSRPPRTVQSLDGRPVEVTDSFLSRFSEIKHIGSGEFSEVYQVTEGRPRRNAFIASLKPSTPHQLATPKHSSPFGSSPVGSSEPLLKTYAVKRSKSRYFGAREKDRRQEEVQILRSLGRCEHVLEFVDSWDEDGYLYIQTEFCDNGSLDKFLEQHGNKGRLDEFRVWKVLLELCLGIQHIHDSGFIHLDLKPANVLITFDGALKISDFGMATRWPASRELEREGDREYIAPEVLESHRYDKPVDIFALGLTMIEAAGNEALPPNGPEWQSLRSGDLSVAPILSTSSSGELVVRDEDGNPISTVVLGSLSSSSLDSRMSDSSQPRHISRRALRARTDPALLHKPRAGDLVNPPDFMLEGGLEELVTWMISADPDHRPTVSQLLEADSVGWVESRRRSPATIFEGLWGPDNSSARVAEEDDMMVWEKPEESSPWG</sequence>
<dbReference type="InterPro" id="IPR011009">
    <property type="entry name" value="Kinase-like_dom_sf"/>
</dbReference>
<dbReference type="Gene3D" id="3.30.200.20">
    <property type="entry name" value="Phosphorylase Kinase, domain 1"/>
    <property type="match status" value="1"/>
</dbReference>
<keyword evidence="3 8" id="KW-0418">Kinase</keyword>
<comment type="similarity">
    <text evidence="5">Belongs to the protein kinase superfamily. Ser/Thr protein kinase family. GCN2 subfamily.</text>
</comment>
<accession>A0A317SU31</accession>
<reference evidence="8 9" key="1">
    <citation type="submission" date="2018-03" db="EMBL/GenBank/DDBJ databases">
        <title>Genomes of Pezizomycetes fungi and the evolution of truffles.</title>
        <authorList>
            <person name="Murat C."/>
            <person name="Payen T."/>
            <person name="Noel B."/>
            <person name="Kuo A."/>
            <person name="Martin F.M."/>
        </authorList>
    </citation>
    <scope>NUCLEOTIDE SEQUENCE [LARGE SCALE GENOMIC DNA]</scope>
    <source>
        <strain evidence="8">091103-1</strain>
    </source>
</reference>
<evidence type="ECO:0000256" key="6">
    <source>
        <dbReference type="SAM" id="MobiDB-lite"/>
    </source>
</evidence>
<dbReference type="Pfam" id="PF00069">
    <property type="entry name" value="Pkinase"/>
    <property type="match status" value="1"/>
</dbReference>
<feature type="region of interest" description="Disordered" evidence="6">
    <location>
        <begin position="247"/>
        <end position="389"/>
    </location>
</feature>
<evidence type="ECO:0000256" key="2">
    <source>
        <dbReference type="ARBA" id="ARBA00022741"/>
    </source>
</evidence>
<gene>
    <name evidence="8" type="ORF">C7212DRAFT_180512</name>
</gene>
<dbReference type="Proteomes" id="UP000246991">
    <property type="component" value="Unassembled WGS sequence"/>
</dbReference>
<dbReference type="GO" id="GO:0005737">
    <property type="term" value="C:cytoplasm"/>
    <property type="evidence" value="ECO:0007669"/>
    <property type="project" value="TreeGrafter"/>
</dbReference>
<dbReference type="SMART" id="SM00220">
    <property type="entry name" value="S_TKc"/>
    <property type="match status" value="1"/>
</dbReference>
<evidence type="ECO:0000313" key="8">
    <source>
        <dbReference type="EMBL" id="PWW77127.1"/>
    </source>
</evidence>
<dbReference type="PANTHER" id="PTHR11042">
    <property type="entry name" value="EUKARYOTIC TRANSLATION INITIATION FACTOR 2-ALPHA KINASE EIF2-ALPHA KINASE -RELATED"/>
    <property type="match status" value="1"/>
</dbReference>
<evidence type="ECO:0000256" key="3">
    <source>
        <dbReference type="ARBA" id="ARBA00022777"/>
    </source>
</evidence>
<evidence type="ECO:0000256" key="5">
    <source>
        <dbReference type="ARBA" id="ARBA00037982"/>
    </source>
</evidence>
<keyword evidence="1" id="KW-0808">Transferase</keyword>
<dbReference type="InterPro" id="IPR008271">
    <property type="entry name" value="Ser/Thr_kinase_AS"/>
</dbReference>
<feature type="compositionally biased region" description="Low complexity" evidence="6">
    <location>
        <begin position="249"/>
        <end position="262"/>
    </location>
</feature>
<organism evidence="8 9">
    <name type="scientific">Tuber magnatum</name>
    <name type="common">white Piedmont truffle</name>
    <dbReference type="NCBI Taxonomy" id="42249"/>
    <lineage>
        <taxon>Eukaryota</taxon>
        <taxon>Fungi</taxon>
        <taxon>Dikarya</taxon>
        <taxon>Ascomycota</taxon>
        <taxon>Pezizomycotina</taxon>
        <taxon>Pezizomycetes</taxon>
        <taxon>Pezizales</taxon>
        <taxon>Tuberaceae</taxon>
        <taxon>Tuber</taxon>
    </lineage>
</organism>
<dbReference type="GO" id="GO:0004713">
    <property type="term" value="F:protein tyrosine kinase activity"/>
    <property type="evidence" value="ECO:0007669"/>
    <property type="project" value="TreeGrafter"/>
</dbReference>
<comment type="caution">
    <text evidence="8">The sequence shown here is derived from an EMBL/GenBank/DDBJ whole genome shotgun (WGS) entry which is preliminary data.</text>
</comment>
<dbReference type="GO" id="GO:0005524">
    <property type="term" value="F:ATP binding"/>
    <property type="evidence" value="ECO:0007669"/>
    <property type="project" value="UniProtKB-KW"/>
</dbReference>
<dbReference type="GO" id="GO:0005634">
    <property type="term" value="C:nucleus"/>
    <property type="evidence" value="ECO:0007669"/>
    <property type="project" value="TreeGrafter"/>
</dbReference>
<dbReference type="Gene3D" id="1.10.510.10">
    <property type="entry name" value="Transferase(Phosphotransferase) domain 1"/>
    <property type="match status" value="1"/>
</dbReference>
<dbReference type="PROSITE" id="PS00108">
    <property type="entry name" value="PROTEIN_KINASE_ST"/>
    <property type="match status" value="1"/>
</dbReference>
<feature type="compositionally biased region" description="Polar residues" evidence="6">
    <location>
        <begin position="271"/>
        <end position="291"/>
    </location>
</feature>
<dbReference type="InterPro" id="IPR000719">
    <property type="entry name" value="Prot_kinase_dom"/>
</dbReference>
<evidence type="ECO:0000313" key="9">
    <source>
        <dbReference type="Proteomes" id="UP000246991"/>
    </source>
</evidence>
<feature type="region of interest" description="Disordered" evidence="6">
    <location>
        <begin position="594"/>
        <end position="615"/>
    </location>
</feature>
<feature type="region of interest" description="Disordered" evidence="6">
    <location>
        <begin position="408"/>
        <end position="428"/>
    </location>
</feature>
<dbReference type="STRING" id="42249.A0A317SU31"/>
<evidence type="ECO:0000259" key="7">
    <source>
        <dbReference type="PROSITE" id="PS50011"/>
    </source>
</evidence>
<keyword evidence="4" id="KW-0067">ATP-binding</keyword>
<dbReference type="PANTHER" id="PTHR11042:SF196">
    <property type="entry name" value="MITOSIS INHIBITOR PROTEIN KINASE SWE1"/>
    <property type="match status" value="1"/>
</dbReference>
<name>A0A317SU31_9PEZI</name>
<keyword evidence="2" id="KW-0547">Nucleotide-binding</keyword>
<dbReference type="OrthoDB" id="5337378at2759"/>
<keyword evidence="9" id="KW-1185">Reference proteome</keyword>